<dbReference type="Proteomes" id="UP000001601">
    <property type="component" value="Unassembled WGS sequence"/>
</dbReference>
<organism evidence="1 2">
    <name type="scientific">Leeuwenhoekiella blandensis (strain CECT 7118 / CCUG 51940 / KCTC 22103 / MED217)</name>
    <name type="common">Flavobacterium sp. (strain MED217)</name>
    <dbReference type="NCBI Taxonomy" id="398720"/>
    <lineage>
        <taxon>Bacteria</taxon>
        <taxon>Pseudomonadati</taxon>
        <taxon>Bacteroidota</taxon>
        <taxon>Flavobacteriia</taxon>
        <taxon>Flavobacteriales</taxon>
        <taxon>Flavobacteriaceae</taxon>
        <taxon>Leeuwenhoekiella</taxon>
    </lineage>
</organism>
<comment type="caution">
    <text evidence="1">The sequence shown here is derived from an EMBL/GenBank/DDBJ whole genome shotgun (WGS) entry which is preliminary data.</text>
</comment>
<dbReference type="SFLD" id="SFLDG01135">
    <property type="entry name" value="C1.5.6:_HAD__Beta-PGM__Phospha"/>
    <property type="match status" value="1"/>
</dbReference>
<evidence type="ECO:0000313" key="2">
    <source>
        <dbReference type="Proteomes" id="UP000001601"/>
    </source>
</evidence>
<evidence type="ECO:0000313" key="1">
    <source>
        <dbReference type="EMBL" id="EAQ50633.1"/>
    </source>
</evidence>
<dbReference type="STRING" id="398720.MED217_06357"/>
<dbReference type="InterPro" id="IPR036412">
    <property type="entry name" value="HAD-like_sf"/>
</dbReference>
<dbReference type="eggNOG" id="COG0546">
    <property type="taxonomic scope" value="Bacteria"/>
</dbReference>
<protein>
    <submittedName>
        <fullName evidence="1">Probable phosphatase</fullName>
    </submittedName>
</protein>
<sequence>MHTIKLAVFDMAGTTVNENNIVYKTVQKVINDLGYTVSLDQVLEYGAGKEKHQAITDVLTHCTASNDVKKEAAVAFAAFKPALELAYDTLEINTFDGMLAFFKALRKQDIHVVLNTGYDAKTATKLLAKLEWNVGEDIDMLITADDVANGRPAPDMIQKAMDAFGVTDSAEVLKAGDSEIDIIEGKNANCGLTVGVLSGAQTREQLEKSQPDYILNTLTELEALLIKS</sequence>
<dbReference type="PANTHER" id="PTHR43434">
    <property type="entry name" value="PHOSPHOGLYCOLATE PHOSPHATASE"/>
    <property type="match status" value="1"/>
</dbReference>
<reference evidence="1 2" key="1">
    <citation type="journal article" date="2007" name="Nature">
        <title>Light stimulates growth of proteorhodopsin-containing marine Flavobacteria.</title>
        <authorList>
            <person name="Gomez-Consarnau L."/>
            <person name="Gonzalez J.M."/>
            <person name="Coll-Llado M."/>
            <person name="Gourdon P."/>
            <person name="Pascher T."/>
            <person name="Neutze R."/>
            <person name="Pedros-Alio C."/>
            <person name="Pinhassi J."/>
        </authorList>
    </citation>
    <scope>NUCLEOTIDE SEQUENCE [LARGE SCALE GENOMIC DNA]</scope>
    <source>
        <strain evidence="1 2">MED217</strain>
    </source>
</reference>
<dbReference type="GO" id="GO:0006281">
    <property type="term" value="P:DNA repair"/>
    <property type="evidence" value="ECO:0007669"/>
    <property type="project" value="TreeGrafter"/>
</dbReference>
<accession>A3XIJ5</accession>
<dbReference type="PANTHER" id="PTHR43434:SF19">
    <property type="entry name" value="PHOSPHONOACETALDEHYDE HYDROLASE"/>
    <property type="match status" value="1"/>
</dbReference>
<dbReference type="Pfam" id="PF13419">
    <property type="entry name" value="HAD_2"/>
    <property type="match status" value="1"/>
</dbReference>
<dbReference type="Gene3D" id="1.10.150.240">
    <property type="entry name" value="Putative phosphatase, domain 2"/>
    <property type="match status" value="1"/>
</dbReference>
<dbReference type="GO" id="GO:0008967">
    <property type="term" value="F:phosphoglycolate phosphatase activity"/>
    <property type="evidence" value="ECO:0007669"/>
    <property type="project" value="TreeGrafter"/>
</dbReference>
<dbReference type="InterPro" id="IPR041492">
    <property type="entry name" value="HAD_2"/>
</dbReference>
<proteinExistence type="predicted"/>
<dbReference type="EMBL" id="AANC01000002">
    <property type="protein sequence ID" value="EAQ50633.1"/>
    <property type="molecule type" value="Genomic_DNA"/>
</dbReference>
<dbReference type="SFLD" id="SFLDS00003">
    <property type="entry name" value="Haloacid_Dehalogenase"/>
    <property type="match status" value="1"/>
</dbReference>
<keyword evidence="2" id="KW-1185">Reference proteome</keyword>
<dbReference type="OrthoDB" id="5504491at2"/>
<dbReference type="SFLD" id="SFLDG01129">
    <property type="entry name" value="C1.5:_HAD__Beta-PGM__Phosphata"/>
    <property type="match status" value="1"/>
</dbReference>
<dbReference type="NCBIfam" id="TIGR03351">
    <property type="entry name" value="PhnX-like"/>
    <property type="match status" value="1"/>
</dbReference>
<dbReference type="AlphaFoldDB" id="A3XIJ5"/>
<dbReference type="GO" id="GO:0005829">
    <property type="term" value="C:cytosol"/>
    <property type="evidence" value="ECO:0007669"/>
    <property type="project" value="TreeGrafter"/>
</dbReference>
<gene>
    <name evidence="1" type="ORF">MED217_06357</name>
</gene>
<name>A3XIJ5_LEEBM</name>
<dbReference type="RefSeq" id="WP_009779655.1">
    <property type="nucleotide sequence ID" value="NZ_CH672395.1"/>
</dbReference>
<dbReference type="SUPFAM" id="SSF56784">
    <property type="entry name" value="HAD-like"/>
    <property type="match status" value="1"/>
</dbReference>
<dbReference type="Gene3D" id="3.40.50.1000">
    <property type="entry name" value="HAD superfamily/HAD-like"/>
    <property type="match status" value="1"/>
</dbReference>
<dbReference type="HOGENOM" id="CLU_045011_12_1_10"/>
<dbReference type="InterPro" id="IPR050155">
    <property type="entry name" value="HAD-like_hydrolase_sf"/>
</dbReference>
<dbReference type="InterPro" id="IPR022468">
    <property type="entry name" value="PhnX-like"/>
</dbReference>
<dbReference type="InterPro" id="IPR023198">
    <property type="entry name" value="PGP-like_dom2"/>
</dbReference>
<dbReference type="InterPro" id="IPR023214">
    <property type="entry name" value="HAD_sf"/>
</dbReference>